<evidence type="ECO:0000256" key="8">
    <source>
        <dbReference type="ARBA" id="ARBA00022989"/>
    </source>
</evidence>
<evidence type="ECO:0000256" key="2">
    <source>
        <dbReference type="ARBA" id="ARBA00004922"/>
    </source>
</evidence>
<dbReference type="AlphaFoldDB" id="A0AAD5DV80"/>
<dbReference type="PANTHER" id="PTHR19300:SF30">
    <property type="entry name" value="BETA-1,4-GALACTOSYLTRANSFERASE 7"/>
    <property type="match status" value="1"/>
</dbReference>
<keyword evidence="15" id="KW-1185">Reference proteome</keyword>
<evidence type="ECO:0000256" key="11">
    <source>
        <dbReference type="SAM" id="MobiDB-lite"/>
    </source>
</evidence>
<dbReference type="Proteomes" id="UP001205105">
    <property type="component" value="Unassembled WGS sequence"/>
</dbReference>
<dbReference type="SUPFAM" id="SSF53448">
    <property type="entry name" value="Nucleotide-diphospho-sugar transferases"/>
    <property type="match status" value="1"/>
</dbReference>
<evidence type="ECO:0000256" key="9">
    <source>
        <dbReference type="ARBA" id="ARBA00023136"/>
    </source>
</evidence>
<accession>A0AAD5DV80</accession>
<dbReference type="InterPro" id="IPR027791">
    <property type="entry name" value="Galactosyl_T_C"/>
</dbReference>
<dbReference type="GO" id="GO:0005975">
    <property type="term" value="P:carbohydrate metabolic process"/>
    <property type="evidence" value="ECO:0007669"/>
    <property type="project" value="InterPro"/>
</dbReference>
<evidence type="ECO:0000256" key="7">
    <source>
        <dbReference type="ARBA" id="ARBA00022968"/>
    </source>
</evidence>
<feature type="region of interest" description="Disordered" evidence="11">
    <location>
        <begin position="47"/>
        <end position="112"/>
    </location>
</feature>
<dbReference type="Pfam" id="PF13733">
    <property type="entry name" value="Glyco_transf_7N"/>
    <property type="match status" value="1"/>
</dbReference>
<feature type="domain" description="Galactosyltransferase N-terminal" evidence="13">
    <location>
        <begin position="88"/>
        <end position="194"/>
    </location>
</feature>
<comment type="caution">
    <text evidence="14">The sequence shown here is derived from an EMBL/GenBank/DDBJ whole genome shotgun (WGS) entry which is preliminary data.</text>
</comment>
<proteinExistence type="inferred from homology"/>
<keyword evidence="5" id="KW-0808">Transferase</keyword>
<keyword evidence="6" id="KW-0812">Transmembrane</keyword>
<dbReference type="InterPro" id="IPR027995">
    <property type="entry name" value="Galactosyl_T_N"/>
</dbReference>
<evidence type="ECO:0000313" key="15">
    <source>
        <dbReference type="Proteomes" id="UP001205105"/>
    </source>
</evidence>
<organism evidence="14 15">
    <name type="scientific">Chlorella ohadii</name>
    <dbReference type="NCBI Taxonomy" id="2649997"/>
    <lineage>
        <taxon>Eukaryota</taxon>
        <taxon>Viridiplantae</taxon>
        <taxon>Chlorophyta</taxon>
        <taxon>core chlorophytes</taxon>
        <taxon>Trebouxiophyceae</taxon>
        <taxon>Chlorellales</taxon>
        <taxon>Chlorellaceae</taxon>
        <taxon>Chlorella clade</taxon>
        <taxon>Chlorella</taxon>
    </lineage>
</organism>
<reference evidence="14" key="1">
    <citation type="submission" date="2020-11" db="EMBL/GenBank/DDBJ databases">
        <title>Chlorella ohadii genome sequencing and assembly.</title>
        <authorList>
            <person name="Murik O."/>
            <person name="Treves H."/>
            <person name="Kedem I."/>
            <person name="Shotland Y."/>
            <person name="Kaplan A."/>
        </authorList>
    </citation>
    <scope>NUCLEOTIDE SEQUENCE</scope>
    <source>
        <strain evidence="14">1</strain>
    </source>
</reference>
<dbReference type="PROSITE" id="PS51257">
    <property type="entry name" value="PROKAR_LIPOPROTEIN"/>
    <property type="match status" value="1"/>
</dbReference>
<evidence type="ECO:0008006" key="16">
    <source>
        <dbReference type="Google" id="ProtNLM"/>
    </source>
</evidence>
<evidence type="ECO:0000256" key="4">
    <source>
        <dbReference type="ARBA" id="ARBA00022676"/>
    </source>
</evidence>
<sequence length="399" mass="43854">MPRQKVMLEDEFERLLNHHNSGSAASCDCAHPTGAGGTPLYCHLGLPPPDAAAAGGSGSSSGGAAEAGASSQQQQQQQKQQQGQAAAQQADGQQQQQQQQQDGGQQQGQQQQQQQHRLAVLIPYRDRLPHLTTLLAALRPYLDKQGRAHDVFVLEQGDQLLFNRGALLNAGALLLAGSSYDYFAFQDVDTIPLEKGGIQYSFPKGAAPLHLTPHSVHPKSTFEDFFGGLLVITAEQFRRINGYGTQFWGWGREDDNLRERLVRAGMWPPEYPENIPHKGSLLSKRSYFEHQKHVQAVELRAAEDKEGKLTFFEENPRLPYRGAKIMSSQPQFLKDFATGLNTTAFQIMSIQPFLNATKITLQLHCNVTATPWCQPAAIGKRQAPPVRHAAAVHAVSGAR</sequence>
<keyword evidence="9" id="KW-0472">Membrane</keyword>
<keyword evidence="4" id="KW-0328">Glycosyltransferase</keyword>
<evidence type="ECO:0000259" key="13">
    <source>
        <dbReference type="Pfam" id="PF13733"/>
    </source>
</evidence>
<dbReference type="PRINTS" id="PR02050">
    <property type="entry name" value="B14GALTRFASE"/>
</dbReference>
<dbReference type="Gene3D" id="3.90.550.10">
    <property type="entry name" value="Spore Coat Polysaccharide Biosynthesis Protein SpsA, Chain A"/>
    <property type="match status" value="1"/>
</dbReference>
<name>A0AAD5DV80_9CHLO</name>
<feature type="compositionally biased region" description="Low complexity" evidence="11">
    <location>
        <begin position="62"/>
        <end position="112"/>
    </location>
</feature>
<dbReference type="InterPro" id="IPR003859">
    <property type="entry name" value="Galactosyl_T"/>
</dbReference>
<dbReference type="GO" id="GO:0008378">
    <property type="term" value="F:galactosyltransferase activity"/>
    <property type="evidence" value="ECO:0007669"/>
    <property type="project" value="TreeGrafter"/>
</dbReference>
<evidence type="ECO:0000259" key="12">
    <source>
        <dbReference type="Pfam" id="PF02709"/>
    </source>
</evidence>
<evidence type="ECO:0000256" key="6">
    <source>
        <dbReference type="ARBA" id="ARBA00022692"/>
    </source>
</evidence>
<dbReference type="GO" id="GO:0005794">
    <property type="term" value="C:Golgi apparatus"/>
    <property type="evidence" value="ECO:0007669"/>
    <property type="project" value="TreeGrafter"/>
</dbReference>
<evidence type="ECO:0000256" key="1">
    <source>
        <dbReference type="ARBA" id="ARBA00004606"/>
    </source>
</evidence>
<comment type="subcellular location">
    <subcellularLocation>
        <location evidence="1">Membrane</location>
        <topology evidence="1">Single-pass type II membrane protein</topology>
    </subcellularLocation>
</comment>
<dbReference type="GO" id="GO:0016020">
    <property type="term" value="C:membrane"/>
    <property type="evidence" value="ECO:0007669"/>
    <property type="project" value="UniProtKB-SubCell"/>
</dbReference>
<evidence type="ECO:0000256" key="5">
    <source>
        <dbReference type="ARBA" id="ARBA00022679"/>
    </source>
</evidence>
<dbReference type="InterPro" id="IPR029044">
    <property type="entry name" value="Nucleotide-diphossugar_trans"/>
</dbReference>
<evidence type="ECO:0000256" key="3">
    <source>
        <dbReference type="ARBA" id="ARBA00005735"/>
    </source>
</evidence>
<comment type="similarity">
    <text evidence="3">Belongs to the glycosyltransferase 7 family.</text>
</comment>
<gene>
    <name evidence="14" type="ORF">COHA_003345</name>
</gene>
<dbReference type="EMBL" id="JADXDR010000044">
    <property type="protein sequence ID" value="KAI7843013.1"/>
    <property type="molecule type" value="Genomic_DNA"/>
</dbReference>
<keyword evidence="8" id="KW-1133">Transmembrane helix</keyword>
<comment type="pathway">
    <text evidence="2">Protein modification; protein glycosylation.</text>
</comment>
<evidence type="ECO:0000256" key="10">
    <source>
        <dbReference type="ARBA" id="ARBA00023180"/>
    </source>
</evidence>
<dbReference type="PANTHER" id="PTHR19300">
    <property type="entry name" value="BETA-1,4-GALACTOSYLTRANSFERASE"/>
    <property type="match status" value="1"/>
</dbReference>
<evidence type="ECO:0000313" key="14">
    <source>
        <dbReference type="EMBL" id="KAI7843013.1"/>
    </source>
</evidence>
<keyword evidence="7" id="KW-0735">Signal-anchor</keyword>
<protein>
    <recommendedName>
        <fullName evidence="16">Beta1,4-galactosyltransferase 7</fullName>
    </recommendedName>
</protein>
<keyword evidence="10" id="KW-0325">Glycoprotein</keyword>
<dbReference type="Pfam" id="PF02709">
    <property type="entry name" value="Glyco_transf_7C"/>
    <property type="match status" value="1"/>
</dbReference>
<feature type="domain" description="Galactosyltransferase C-terminal" evidence="12">
    <location>
        <begin position="209"/>
        <end position="266"/>
    </location>
</feature>